<dbReference type="SUPFAM" id="SSF47954">
    <property type="entry name" value="Cyclin-like"/>
    <property type="match status" value="2"/>
</dbReference>
<dbReference type="InterPro" id="IPR036915">
    <property type="entry name" value="Cyclin-like_sf"/>
</dbReference>
<dbReference type="GO" id="GO:0017025">
    <property type="term" value="F:TBP-class protein binding"/>
    <property type="evidence" value="ECO:0007669"/>
    <property type="project" value="InterPro"/>
</dbReference>
<dbReference type="EMBL" id="GG738921">
    <property type="protein sequence ID" value="EFC37123.1"/>
    <property type="molecule type" value="Genomic_DNA"/>
</dbReference>
<feature type="domain" description="Transcription factor TFIIB cyclin-like" evidence="4">
    <location>
        <begin position="312"/>
        <end position="361"/>
    </location>
</feature>
<dbReference type="PANTHER" id="PTHR11618">
    <property type="entry name" value="TRANSCRIPTION INITIATION FACTOR IIB-RELATED"/>
    <property type="match status" value="1"/>
</dbReference>
<feature type="compositionally biased region" description="Polar residues" evidence="3">
    <location>
        <begin position="195"/>
        <end position="204"/>
    </location>
</feature>
<dbReference type="InterPro" id="IPR000812">
    <property type="entry name" value="TFIIB"/>
</dbReference>
<dbReference type="InParanoid" id="D2W157"/>
<dbReference type="AlphaFoldDB" id="D2W157"/>
<dbReference type="RefSeq" id="XP_002669867.1">
    <property type="nucleotide sequence ID" value="XM_002669821.1"/>
</dbReference>
<reference evidence="5 6" key="1">
    <citation type="journal article" date="2010" name="Cell">
        <title>The genome of Naegleria gruberi illuminates early eukaryotic versatility.</title>
        <authorList>
            <person name="Fritz-Laylin L.K."/>
            <person name="Prochnik S.E."/>
            <person name="Ginger M.L."/>
            <person name="Dacks J.B."/>
            <person name="Carpenter M.L."/>
            <person name="Field M.C."/>
            <person name="Kuo A."/>
            <person name="Paredez A."/>
            <person name="Chapman J."/>
            <person name="Pham J."/>
            <person name="Shu S."/>
            <person name="Neupane R."/>
            <person name="Cipriano M."/>
            <person name="Mancuso J."/>
            <person name="Tu H."/>
            <person name="Salamov A."/>
            <person name="Lindquist E."/>
            <person name="Shapiro H."/>
            <person name="Lucas S."/>
            <person name="Grigoriev I.V."/>
            <person name="Cande W.Z."/>
            <person name="Fulton C."/>
            <person name="Rokhsar D.S."/>
            <person name="Dawson S.C."/>
        </authorList>
    </citation>
    <scope>NUCLEOTIDE SEQUENCE [LARGE SCALE GENOMIC DNA]</scope>
    <source>
        <strain evidence="5 6">NEG-M</strain>
    </source>
</reference>
<dbReference type="InterPro" id="IPR013150">
    <property type="entry name" value="TFIIB_cyclin"/>
</dbReference>
<dbReference type="KEGG" id="ngr:NAEGRDRAFT_53891"/>
<dbReference type="Pfam" id="PF00382">
    <property type="entry name" value="TFIIB"/>
    <property type="match status" value="2"/>
</dbReference>
<dbReference type="GO" id="GO:0097550">
    <property type="term" value="C:transcription preinitiation complex"/>
    <property type="evidence" value="ECO:0007669"/>
    <property type="project" value="TreeGrafter"/>
</dbReference>
<dbReference type="GO" id="GO:0000126">
    <property type="term" value="C:transcription factor TFIIIB complex"/>
    <property type="evidence" value="ECO:0007669"/>
    <property type="project" value="TreeGrafter"/>
</dbReference>
<dbReference type="GO" id="GO:0070897">
    <property type="term" value="P:transcription preinitiation complex assembly"/>
    <property type="evidence" value="ECO:0007669"/>
    <property type="project" value="InterPro"/>
</dbReference>
<dbReference type="GO" id="GO:0000995">
    <property type="term" value="F:RNA polymerase III general transcription initiation factor activity"/>
    <property type="evidence" value="ECO:0007669"/>
    <property type="project" value="TreeGrafter"/>
</dbReference>
<evidence type="ECO:0000313" key="6">
    <source>
        <dbReference type="Proteomes" id="UP000006671"/>
    </source>
</evidence>
<feature type="compositionally biased region" description="Basic and acidic residues" evidence="3">
    <location>
        <begin position="261"/>
        <end position="271"/>
    </location>
</feature>
<feature type="region of interest" description="Disordered" evidence="3">
    <location>
        <begin position="509"/>
        <end position="541"/>
    </location>
</feature>
<keyword evidence="1" id="KW-0805">Transcription regulation</keyword>
<feature type="compositionally biased region" description="Low complexity" evidence="3">
    <location>
        <begin position="515"/>
        <end position="527"/>
    </location>
</feature>
<dbReference type="Proteomes" id="UP000006671">
    <property type="component" value="Unassembled WGS sequence"/>
</dbReference>
<dbReference type="VEuPathDB" id="AmoebaDB:NAEGRDRAFT_53891"/>
<protein>
    <submittedName>
        <fullName evidence="5">Predicted protein</fullName>
    </submittedName>
</protein>
<feature type="domain" description="Transcription factor TFIIB cyclin-like" evidence="4">
    <location>
        <begin position="406"/>
        <end position="468"/>
    </location>
</feature>
<evidence type="ECO:0000259" key="4">
    <source>
        <dbReference type="Pfam" id="PF00382"/>
    </source>
</evidence>
<sequence length="738" mass="83094">MHNNINLPYYDHSLGGEYNDSDDMETMYGIKKNHGVQQSNFGYYDDGSCKHCGASSEYIESDEFNYEVCSKCGTQVTSSSQPISIFREEIEFDKDNSKKIGRHVSNDEGFFGAYLMATSSDPSAIIHGQNSKAQARLQRQLGAKKKAEIRTAKLLSALKLPNRYLPEVMNFVCKMAEKPNNVTTKKSEKKVHSNKIGSPDSQSGGSAGCIYNLGTQEVIDFDEFASDEENFDEIPTKAKLESSSDGFSPERDFDPLPSSTDETKFEDDPREHSLNLMKQRFQSTLLSTKQQEKTTKKEEESESSDIIKFKYTKEKWMDGVIAGALYVVCRREKLPITLLDLSEVTGYSIFELGRKYKEICKTFNIQVDPLDLETLCDRMTNEFSDCFTDENGQVNIKTKTDINLRMRRIIRVAMKECLDSGRRPIALVAAALLLALQSCSIDMKLSEVARSTHVGEATIRERFNELKQLLMNLSKQLPWAHEITLKTLPRHLPFILDVVEQLRDLQRTRIDDESSASSSSDSPSNNNTFNQSFVSETKTEESALPEHIVKGNIQRILGLTKGKLAKEISIINSQLPSPMPPAFIKAQLEKERKKAIVMLAKQRIQNSLSGISNSETLPTAMIESDVLEMEKLLLQGVSEEALISGHTHLSTLPYFLGKDGVDKGEELTEMDVSQKELNDIMRSKEEIAALVGIREEHGDDIDAEISIKEVTRKRKKEEDDTNYISATLLNPSLKKIKK</sequence>
<dbReference type="PRINTS" id="PR00685">
    <property type="entry name" value="TIFACTORIIB"/>
</dbReference>
<dbReference type="STRING" id="5762.D2W157"/>
<gene>
    <name evidence="5" type="ORF">NAEGRDRAFT_53891</name>
</gene>
<dbReference type="OMA" id="MRRIIRV"/>
<dbReference type="PANTHER" id="PTHR11618:SF70">
    <property type="entry name" value="PLANT-SPECIFIC TFIIB-RELATED PROTEIN PTF2"/>
    <property type="match status" value="1"/>
</dbReference>
<keyword evidence="6" id="KW-1185">Reference proteome</keyword>
<feature type="region of interest" description="Disordered" evidence="3">
    <location>
        <begin position="235"/>
        <end position="271"/>
    </location>
</feature>
<dbReference type="eggNOG" id="KOG1598">
    <property type="taxonomic scope" value="Eukaryota"/>
</dbReference>
<keyword evidence="2" id="KW-0804">Transcription</keyword>
<dbReference type="Gene3D" id="1.10.472.10">
    <property type="entry name" value="Cyclin-like"/>
    <property type="match status" value="2"/>
</dbReference>
<accession>D2W157</accession>
<organism evidence="6">
    <name type="scientific">Naegleria gruberi</name>
    <name type="common">Amoeba</name>
    <dbReference type="NCBI Taxonomy" id="5762"/>
    <lineage>
        <taxon>Eukaryota</taxon>
        <taxon>Discoba</taxon>
        <taxon>Heterolobosea</taxon>
        <taxon>Tetramitia</taxon>
        <taxon>Eutetramitia</taxon>
        <taxon>Vahlkampfiidae</taxon>
        <taxon>Naegleria</taxon>
    </lineage>
</organism>
<name>D2W157_NAEGR</name>
<evidence type="ECO:0000313" key="5">
    <source>
        <dbReference type="EMBL" id="EFC37123.1"/>
    </source>
</evidence>
<dbReference type="GO" id="GO:0001006">
    <property type="term" value="F:RNA polymerase III type 3 promoter sequence-specific DNA binding"/>
    <property type="evidence" value="ECO:0007669"/>
    <property type="project" value="TreeGrafter"/>
</dbReference>
<proteinExistence type="predicted"/>
<feature type="region of interest" description="Disordered" evidence="3">
    <location>
        <begin position="182"/>
        <end position="208"/>
    </location>
</feature>
<dbReference type="GO" id="GO:0005634">
    <property type="term" value="C:nucleus"/>
    <property type="evidence" value="ECO:0007669"/>
    <property type="project" value="TreeGrafter"/>
</dbReference>
<evidence type="ECO:0000256" key="3">
    <source>
        <dbReference type="SAM" id="MobiDB-lite"/>
    </source>
</evidence>
<dbReference type="OrthoDB" id="511529at2759"/>
<feature type="compositionally biased region" description="Basic and acidic residues" evidence="3">
    <location>
        <begin position="235"/>
        <end position="254"/>
    </location>
</feature>
<evidence type="ECO:0000256" key="1">
    <source>
        <dbReference type="ARBA" id="ARBA00023015"/>
    </source>
</evidence>
<evidence type="ECO:0000256" key="2">
    <source>
        <dbReference type="ARBA" id="ARBA00023163"/>
    </source>
</evidence>
<dbReference type="GeneID" id="8856804"/>